<dbReference type="EMBL" id="CP036432">
    <property type="protein sequence ID" value="QDV81811.1"/>
    <property type="molecule type" value="Genomic_DNA"/>
</dbReference>
<evidence type="ECO:0008006" key="6">
    <source>
        <dbReference type="Google" id="ProtNLM"/>
    </source>
</evidence>
<feature type="transmembrane region" description="Helical" evidence="1">
    <location>
        <begin position="6"/>
        <end position="25"/>
    </location>
</feature>
<feature type="domain" description="Aerotolerance regulator N-terminal" evidence="2">
    <location>
        <begin position="1"/>
        <end position="76"/>
    </location>
</feature>
<evidence type="ECO:0000256" key="1">
    <source>
        <dbReference type="SAM" id="Phobius"/>
    </source>
</evidence>
<keyword evidence="1" id="KW-0812">Transmembrane</keyword>
<name>A0ABX5XMF7_9BACT</name>
<dbReference type="Proteomes" id="UP000318081">
    <property type="component" value="Chromosome"/>
</dbReference>
<feature type="transmembrane region" description="Helical" evidence="1">
    <location>
        <begin position="56"/>
        <end position="78"/>
    </location>
</feature>
<dbReference type="InterPro" id="IPR002035">
    <property type="entry name" value="VWF_A"/>
</dbReference>
<evidence type="ECO:0000313" key="4">
    <source>
        <dbReference type="EMBL" id="QDV81811.1"/>
    </source>
</evidence>
<dbReference type="SUPFAM" id="SSF53300">
    <property type="entry name" value="vWA-like"/>
    <property type="match status" value="1"/>
</dbReference>
<sequence length="755" mass="81706">MSLLNAALAFGAFAFTIPLIIHLFFRSRFKTVDWGAMYLLESVVRVNRRRMQVTNLLLLLLRCAIPVLLAFCLARPVWTGLRALAGDAPKTLVIAIDDSRSMSLTPPGEPSRIEVAKQELRTVLADLTRRDEVMLVRGSRLGAVPSKMGVSDALAGLRKIDAQGNAVSIGQLVDAAIAAADEGSHPRRQILVVSDFQAGAVDTATLEAARRIAETNKIEAESDRGNRLVIDMLDVGTHWDDLANVSVDAVTIDSPVIVSERSGVYTATLRNASDLPANDLRLIWSIDGKPLEPRVVSIDAKSTSTNRLTHTIDQAGIHEVAATIDRGDVLVDDNTRSVAVEVINEVNVLLVDGRPGNEPLSGQADFLAIALSPFAFGGDDRPDPVRAAVVTPRRLESALDENPTRVIVLCGVGQLSDSAKQRVATFVDQGGALVVFDGPSLRPELYNQVWRNQDAVLSFPASLGDVVGNPEVDSGAAEETFAIDQPTSLYQPWKILARGSDNPMSAVNLSAYRAFTIDDADENASTDRIVLLRTTGGAPLAVMDAVGDGTVVQFAISGNAAWTNLPLRPVFLPLIQQLVLDLAGKRSDAMIQVGQPIVISPNDWPVPKTEWGAETRARFAARTPRGQFELETPDAGEPVRLTATYSPGVYTIQKRLTDLADPEKSETMETLRIATVDASESMLVDVSQERQQTLANILNAQVFENAVLLQDADRSRSFGREIWRVLLVALLIALVAELWLQQNLVARRKITGGTS</sequence>
<dbReference type="Pfam" id="PF13519">
    <property type="entry name" value="VWA_2"/>
    <property type="match status" value="1"/>
</dbReference>
<evidence type="ECO:0000259" key="2">
    <source>
        <dbReference type="Pfam" id="PF07584"/>
    </source>
</evidence>
<dbReference type="Pfam" id="PF07584">
    <property type="entry name" value="BatA"/>
    <property type="match status" value="1"/>
</dbReference>
<dbReference type="InterPro" id="IPR036465">
    <property type="entry name" value="vWFA_dom_sf"/>
</dbReference>
<evidence type="ECO:0000259" key="3">
    <source>
        <dbReference type="Pfam" id="PF13519"/>
    </source>
</evidence>
<dbReference type="Gene3D" id="3.40.50.410">
    <property type="entry name" value="von Willebrand factor, type A domain"/>
    <property type="match status" value="1"/>
</dbReference>
<keyword evidence="5" id="KW-1185">Reference proteome</keyword>
<feature type="domain" description="VWFA" evidence="3">
    <location>
        <begin position="92"/>
        <end position="196"/>
    </location>
</feature>
<dbReference type="PANTHER" id="PTHR37464">
    <property type="entry name" value="BLL2463 PROTEIN"/>
    <property type="match status" value="1"/>
</dbReference>
<dbReference type="NCBIfam" id="TIGR02226">
    <property type="entry name" value="two_anch"/>
    <property type="match status" value="1"/>
</dbReference>
<gene>
    <name evidence="4" type="ORF">TBK1r_07330</name>
</gene>
<dbReference type="InterPro" id="IPR011933">
    <property type="entry name" value="Double_TM_dom"/>
</dbReference>
<dbReference type="SUPFAM" id="SSF52317">
    <property type="entry name" value="Class I glutamine amidotransferase-like"/>
    <property type="match status" value="1"/>
</dbReference>
<dbReference type="RefSeq" id="WP_145207555.1">
    <property type="nucleotide sequence ID" value="NZ_CP036432.1"/>
</dbReference>
<dbReference type="InterPro" id="IPR029062">
    <property type="entry name" value="Class_I_gatase-like"/>
</dbReference>
<dbReference type="InterPro" id="IPR024163">
    <property type="entry name" value="Aerotolerance_reg_N"/>
</dbReference>
<protein>
    <recommendedName>
        <fullName evidence="6">VWFA domain-containing protein</fullName>
    </recommendedName>
</protein>
<proteinExistence type="predicted"/>
<keyword evidence="1" id="KW-0472">Membrane</keyword>
<dbReference type="Gene3D" id="3.40.50.880">
    <property type="match status" value="1"/>
</dbReference>
<keyword evidence="1" id="KW-1133">Transmembrane helix</keyword>
<feature type="transmembrane region" description="Helical" evidence="1">
    <location>
        <begin position="722"/>
        <end position="740"/>
    </location>
</feature>
<dbReference type="PANTHER" id="PTHR37464:SF1">
    <property type="entry name" value="BLL2463 PROTEIN"/>
    <property type="match status" value="1"/>
</dbReference>
<accession>A0ABX5XMF7</accession>
<evidence type="ECO:0000313" key="5">
    <source>
        <dbReference type="Proteomes" id="UP000318081"/>
    </source>
</evidence>
<organism evidence="4 5">
    <name type="scientific">Stieleria magnilauensis</name>
    <dbReference type="NCBI Taxonomy" id="2527963"/>
    <lineage>
        <taxon>Bacteria</taxon>
        <taxon>Pseudomonadati</taxon>
        <taxon>Planctomycetota</taxon>
        <taxon>Planctomycetia</taxon>
        <taxon>Pirellulales</taxon>
        <taxon>Pirellulaceae</taxon>
        <taxon>Stieleria</taxon>
    </lineage>
</organism>
<reference evidence="4 5" key="1">
    <citation type="submission" date="2019-02" db="EMBL/GenBank/DDBJ databases">
        <title>Deep-cultivation of Planctomycetes and their phenomic and genomic characterization uncovers novel biology.</title>
        <authorList>
            <person name="Wiegand S."/>
            <person name="Jogler M."/>
            <person name="Boedeker C."/>
            <person name="Pinto D."/>
            <person name="Vollmers J."/>
            <person name="Rivas-Marin E."/>
            <person name="Kohn T."/>
            <person name="Peeters S.H."/>
            <person name="Heuer A."/>
            <person name="Rast P."/>
            <person name="Oberbeckmann S."/>
            <person name="Bunk B."/>
            <person name="Jeske O."/>
            <person name="Meyerdierks A."/>
            <person name="Storesund J.E."/>
            <person name="Kallscheuer N."/>
            <person name="Luecker S."/>
            <person name="Lage O.M."/>
            <person name="Pohl T."/>
            <person name="Merkel B.J."/>
            <person name="Hornburger P."/>
            <person name="Mueller R.-W."/>
            <person name="Bruemmer F."/>
            <person name="Labrenz M."/>
            <person name="Spormann A.M."/>
            <person name="Op den Camp H."/>
            <person name="Overmann J."/>
            <person name="Amann R."/>
            <person name="Jetten M.S.M."/>
            <person name="Mascher T."/>
            <person name="Medema M.H."/>
            <person name="Devos D.P."/>
            <person name="Kaster A.-K."/>
            <person name="Ovreas L."/>
            <person name="Rohde M."/>
            <person name="Galperin M.Y."/>
            <person name="Jogler C."/>
        </authorList>
    </citation>
    <scope>NUCLEOTIDE SEQUENCE [LARGE SCALE GENOMIC DNA]</scope>
    <source>
        <strain evidence="4 5">TBK1r</strain>
    </source>
</reference>